<dbReference type="NCBIfam" id="TIGR02021">
    <property type="entry name" value="BchM-ChlM"/>
    <property type="match status" value="1"/>
</dbReference>
<dbReference type="EC" id="2.1.1.11" evidence="4"/>
<comment type="caution">
    <text evidence="7">The sequence shown here is derived from an EMBL/GenBank/DDBJ whole genome shotgun (WGS) entry which is preliminary data.</text>
</comment>
<keyword evidence="8" id="KW-1185">Reference proteome</keyword>
<feature type="domain" description="Magnesium-protoporphyrin IX methyltransferase C-terminal" evidence="6">
    <location>
        <begin position="133"/>
        <end position="232"/>
    </location>
</feature>
<dbReference type="Proteomes" id="UP001055247">
    <property type="component" value="Unassembled WGS sequence"/>
</dbReference>
<dbReference type="InterPro" id="IPR010251">
    <property type="entry name" value="Mg_prot_MeTrfase"/>
</dbReference>
<dbReference type="SUPFAM" id="SSF53335">
    <property type="entry name" value="S-adenosyl-L-methionine-dependent methyltransferases"/>
    <property type="match status" value="1"/>
</dbReference>
<evidence type="ECO:0000256" key="4">
    <source>
        <dbReference type="NCBIfam" id="TIGR02021"/>
    </source>
</evidence>
<dbReference type="PROSITE" id="PS51556">
    <property type="entry name" value="SAM_MT_MG_PIX"/>
    <property type="match status" value="1"/>
</dbReference>
<dbReference type="GO" id="GO:0032259">
    <property type="term" value="P:methylation"/>
    <property type="evidence" value="ECO:0007669"/>
    <property type="project" value="UniProtKB-KW"/>
</dbReference>
<dbReference type="PANTHER" id="PTHR43464:SF19">
    <property type="entry name" value="UBIQUINONE BIOSYNTHESIS O-METHYLTRANSFERASE, MITOCHONDRIAL"/>
    <property type="match status" value="1"/>
</dbReference>
<dbReference type="Pfam" id="PF07109">
    <property type="entry name" value="Mg-por_mtran_C"/>
    <property type="match status" value="1"/>
</dbReference>
<feature type="compositionally biased region" description="Polar residues" evidence="5">
    <location>
        <begin position="325"/>
        <end position="334"/>
    </location>
</feature>
<feature type="compositionally biased region" description="Polar residues" evidence="5">
    <location>
        <begin position="298"/>
        <end position="308"/>
    </location>
</feature>
<feature type="region of interest" description="Disordered" evidence="5">
    <location>
        <begin position="244"/>
        <end position="341"/>
    </location>
</feature>
<evidence type="ECO:0000256" key="2">
    <source>
        <dbReference type="ARBA" id="ARBA00022679"/>
    </source>
</evidence>
<accession>A0AAV4ZNK0</accession>
<dbReference type="AlphaFoldDB" id="A0AAV4ZNK0"/>
<dbReference type="InterPro" id="IPR029063">
    <property type="entry name" value="SAM-dependent_MTases_sf"/>
</dbReference>
<protein>
    <recommendedName>
        <fullName evidence="4">Magnesium protoporphyrin IX methyltransferase</fullName>
        <ecNumber evidence="4">2.1.1.11</ecNumber>
    </recommendedName>
</protein>
<sequence>MGGPTTYDARRGELTTYFDRTAADAWARLTSDAPVSRIRATVRAGRDAMRANLLAWLPEDLTGARLLDAGCGTGALAVEAARRGAAVVAIDVSPTLVGLARERLPEIAGPGRVEFRVGDMLDPALGRFDHVVAMDSLIHYRAADIVRALAALAPRTAGSLLVTVAPRTALLTLMHAAGKLFPKGDRAPAIVPITEAALRRRIAGEPALADFAVARTRRIDSGFYLSNAIALTRALSSFSAGAHVEAGHSGQGDEDRAATPQNEARVPSPVRERDRVRGPEPSGEATAVPRRRCVPSVEFSSLTPTLSRTGEGARSGSRPTPDAGLSSNELSSRPLTEGEGR</sequence>
<evidence type="ECO:0000256" key="1">
    <source>
        <dbReference type="ARBA" id="ARBA00022603"/>
    </source>
</evidence>
<dbReference type="Gene3D" id="3.40.50.150">
    <property type="entry name" value="Vaccinia Virus protein VP39"/>
    <property type="match status" value="1"/>
</dbReference>
<reference evidence="7" key="1">
    <citation type="journal article" date="2016" name="Front. Microbiol.">
        <title>Genome Sequence of the Piezophilic, Mesophilic Sulfate-Reducing Bacterium Desulfovibrio indicus J2T.</title>
        <authorList>
            <person name="Cao J."/>
            <person name="Maignien L."/>
            <person name="Shao Z."/>
            <person name="Alain K."/>
            <person name="Jebbar M."/>
        </authorList>
    </citation>
    <scope>NUCLEOTIDE SEQUENCE</scope>
    <source>
        <strain evidence="7">DSM 16372</strain>
    </source>
</reference>
<name>A0AAV4ZNK0_9HYPH</name>
<evidence type="ECO:0000313" key="7">
    <source>
        <dbReference type="EMBL" id="GJD89160.1"/>
    </source>
</evidence>
<keyword evidence="1" id="KW-0489">Methyltransferase</keyword>
<proteinExistence type="predicted"/>
<evidence type="ECO:0000259" key="6">
    <source>
        <dbReference type="Pfam" id="PF07109"/>
    </source>
</evidence>
<dbReference type="EMBL" id="BPQO01000010">
    <property type="protein sequence ID" value="GJD89160.1"/>
    <property type="molecule type" value="Genomic_DNA"/>
</dbReference>
<dbReference type="CDD" id="cd02440">
    <property type="entry name" value="AdoMet_MTases"/>
    <property type="match status" value="1"/>
</dbReference>
<reference evidence="7" key="2">
    <citation type="submission" date="2021-08" db="EMBL/GenBank/DDBJ databases">
        <authorList>
            <person name="Tani A."/>
            <person name="Ola A."/>
            <person name="Ogura Y."/>
            <person name="Katsura K."/>
            <person name="Hayashi T."/>
        </authorList>
    </citation>
    <scope>NUCLEOTIDE SEQUENCE</scope>
    <source>
        <strain evidence="7">DSM 16372</strain>
    </source>
</reference>
<dbReference type="InterPro" id="IPR010940">
    <property type="entry name" value="Mg_prot_MeTrfase_C"/>
</dbReference>
<evidence type="ECO:0000313" key="8">
    <source>
        <dbReference type="Proteomes" id="UP001055247"/>
    </source>
</evidence>
<dbReference type="Pfam" id="PF03602">
    <property type="entry name" value="Cons_hypoth95"/>
    <property type="match status" value="1"/>
</dbReference>
<keyword evidence="7" id="KW-0830">Ubiquinone</keyword>
<dbReference type="GO" id="GO:0015995">
    <property type="term" value="P:chlorophyll biosynthetic process"/>
    <property type="evidence" value="ECO:0007669"/>
    <property type="project" value="UniProtKB-UniRule"/>
</dbReference>
<gene>
    <name evidence="7" type="primary">COQ3_4</name>
    <name evidence="7" type="ORF">BHAOGJBA_2686</name>
</gene>
<evidence type="ECO:0000256" key="5">
    <source>
        <dbReference type="SAM" id="MobiDB-lite"/>
    </source>
</evidence>
<dbReference type="PANTHER" id="PTHR43464">
    <property type="entry name" value="METHYLTRANSFERASE"/>
    <property type="match status" value="1"/>
</dbReference>
<evidence type="ECO:0000256" key="3">
    <source>
        <dbReference type="ARBA" id="ARBA00022691"/>
    </source>
</evidence>
<organism evidence="7 8">
    <name type="scientific">Methylobacterium hispanicum</name>
    <dbReference type="NCBI Taxonomy" id="270350"/>
    <lineage>
        <taxon>Bacteria</taxon>
        <taxon>Pseudomonadati</taxon>
        <taxon>Pseudomonadota</taxon>
        <taxon>Alphaproteobacteria</taxon>
        <taxon>Hyphomicrobiales</taxon>
        <taxon>Methylobacteriaceae</taxon>
        <taxon>Methylobacterium</taxon>
    </lineage>
</organism>
<dbReference type="GO" id="GO:0046406">
    <property type="term" value="F:magnesium protoporphyrin IX methyltransferase activity"/>
    <property type="evidence" value="ECO:0007669"/>
    <property type="project" value="UniProtKB-UniRule"/>
</dbReference>
<keyword evidence="2" id="KW-0808">Transferase</keyword>
<keyword evidence="3" id="KW-0949">S-adenosyl-L-methionine</keyword>